<evidence type="ECO:0000313" key="1">
    <source>
        <dbReference type="EMBL" id="KAK2642593.1"/>
    </source>
</evidence>
<dbReference type="Proteomes" id="UP001280121">
    <property type="component" value="Unassembled WGS sequence"/>
</dbReference>
<accession>A0AAD9TVQ4</accession>
<keyword evidence="2" id="KW-1185">Reference proteome</keyword>
<protein>
    <submittedName>
        <fullName evidence="1">Uncharacterized protein</fullName>
    </submittedName>
</protein>
<proteinExistence type="predicted"/>
<dbReference type="EMBL" id="JANJYI010000007">
    <property type="protein sequence ID" value="KAK2642593.1"/>
    <property type="molecule type" value="Genomic_DNA"/>
</dbReference>
<comment type="caution">
    <text evidence="1">The sequence shown here is derived from an EMBL/GenBank/DDBJ whole genome shotgun (WGS) entry which is preliminary data.</text>
</comment>
<reference evidence="1" key="1">
    <citation type="journal article" date="2023" name="Plant J.">
        <title>Genome sequences and population genomics provide insights into the demographic history, inbreeding, and mutation load of two 'living fossil' tree species of Dipteronia.</title>
        <authorList>
            <person name="Feng Y."/>
            <person name="Comes H.P."/>
            <person name="Chen J."/>
            <person name="Zhu S."/>
            <person name="Lu R."/>
            <person name="Zhang X."/>
            <person name="Li P."/>
            <person name="Qiu J."/>
            <person name="Olsen K.M."/>
            <person name="Qiu Y."/>
        </authorList>
    </citation>
    <scope>NUCLEOTIDE SEQUENCE</scope>
    <source>
        <strain evidence="1">KIB01</strain>
    </source>
</reference>
<dbReference type="AlphaFoldDB" id="A0AAD9TVQ4"/>
<gene>
    <name evidence="1" type="ORF">Ddye_024356</name>
</gene>
<organism evidence="1 2">
    <name type="scientific">Dipteronia dyeriana</name>
    <dbReference type="NCBI Taxonomy" id="168575"/>
    <lineage>
        <taxon>Eukaryota</taxon>
        <taxon>Viridiplantae</taxon>
        <taxon>Streptophyta</taxon>
        <taxon>Embryophyta</taxon>
        <taxon>Tracheophyta</taxon>
        <taxon>Spermatophyta</taxon>
        <taxon>Magnoliopsida</taxon>
        <taxon>eudicotyledons</taxon>
        <taxon>Gunneridae</taxon>
        <taxon>Pentapetalae</taxon>
        <taxon>rosids</taxon>
        <taxon>malvids</taxon>
        <taxon>Sapindales</taxon>
        <taxon>Sapindaceae</taxon>
        <taxon>Hippocastanoideae</taxon>
        <taxon>Acereae</taxon>
        <taxon>Dipteronia</taxon>
    </lineage>
</organism>
<name>A0AAD9TVQ4_9ROSI</name>
<sequence>MTLKMGIETHLRDKIPNFLEVGQILDIETGLKLNEETVKKLLVEIRPYLSGPEVEYLSWFRSMTMLSKFG</sequence>
<evidence type="ECO:0000313" key="2">
    <source>
        <dbReference type="Proteomes" id="UP001280121"/>
    </source>
</evidence>